<accession>A0AAW8U9I5</accession>
<dbReference type="RefSeq" id="WP_311843517.1">
    <property type="nucleotide sequence ID" value="NZ_JARQDC010000002.1"/>
</dbReference>
<dbReference type="EMBL" id="JARQDL010000003">
    <property type="protein sequence ID" value="MDT2945365.1"/>
    <property type="molecule type" value="Genomic_DNA"/>
</dbReference>
<proteinExistence type="predicted"/>
<evidence type="ECO:0000313" key="1">
    <source>
        <dbReference type="EMBL" id="MDT2945365.1"/>
    </source>
</evidence>
<comment type="caution">
    <text evidence="1">The sequence shown here is derived from an EMBL/GenBank/DDBJ whole genome shotgun (WGS) entry which is preliminary data.</text>
</comment>
<gene>
    <name evidence="1" type="ORF">P7I04_04835</name>
</gene>
<sequence length="142" mass="16728">MTKGKIVARNQDKLNKLALDFVSEISKLDKNDDKLKKETVLDGLYEKLINLGNELGFKEPTYWAEAYDEFEENKPNYESCVAEINFYLFNLVIGWDKSYEGDITRVYKSTHDMYYQTMMFLFVALSDHFYNVSVLREDTKND</sequence>
<organism evidence="1 2">
    <name type="scientific">Lactococcus lactis</name>
    <dbReference type="NCBI Taxonomy" id="1358"/>
    <lineage>
        <taxon>Bacteria</taxon>
        <taxon>Bacillati</taxon>
        <taxon>Bacillota</taxon>
        <taxon>Bacilli</taxon>
        <taxon>Lactobacillales</taxon>
        <taxon>Streptococcaceae</taxon>
        <taxon>Lactococcus</taxon>
    </lineage>
</organism>
<dbReference type="Proteomes" id="UP001250218">
    <property type="component" value="Unassembled WGS sequence"/>
</dbReference>
<evidence type="ECO:0000313" key="2">
    <source>
        <dbReference type="Proteomes" id="UP001250218"/>
    </source>
</evidence>
<name>A0AAW8U9I5_9LACT</name>
<reference evidence="1" key="1">
    <citation type="submission" date="2023-03" db="EMBL/GenBank/DDBJ databases">
        <authorList>
            <person name="Shen W."/>
            <person name="Cai J."/>
        </authorList>
    </citation>
    <scope>NUCLEOTIDE SEQUENCE</scope>
    <source>
        <strain evidence="1">Y37</strain>
    </source>
</reference>
<protein>
    <submittedName>
        <fullName evidence="1">Uncharacterized protein</fullName>
    </submittedName>
</protein>
<dbReference type="AlphaFoldDB" id="A0AAW8U9I5"/>